<dbReference type="InterPro" id="IPR052929">
    <property type="entry name" value="RNase_H-like_EbsB-rel"/>
</dbReference>
<dbReference type="CDD" id="cd06222">
    <property type="entry name" value="RNase_H_like"/>
    <property type="match status" value="1"/>
</dbReference>
<comment type="caution">
    <text evidence="4">The sequence shown here is derived from an EMBL/GenBank/DDBJ whole genome shotgun (WGS) entry which is preliminary data.</text>
</comment>
<dbReference type="InterPro" id="IPR036397">
    <property type="entry name" value="RNaseH_sf"/>
</dbReference>
<evidence type="ECO:0000313" key="4">
    <source>
        <dbReference type="EMBL" id="KAK7828360.1"/>
    </source>
</evidence>
<dbReference type="AlphaFoldDB" id="A0AAW0JNM3"/>
<dbReference type="GO" id="GO:0004523">
    <property type="term" value="F:RNA-DNA hybrid ribonuclease activity"/>
    <property type="evidence" value="ECO:0007669"/>
    <property type="project" value="InterPro"/>
</dbReference>
<accession>A0AAW0JNM3</accession>
<feature type="signal peptide" evidence="2">
    <location>
        <begin position="1"/>
        <end position="21"/>
    </location>
</feature>
<feature type="domain" description="RNase H type-1" evidence="3">
    <location>
        <begin position="102"/>
        <end position="213"/>
    </location>
</feature>
<dbReference type="Pfam" id="PF13456">
    <property type="entry name" value="RVT_3"/>
    <property type="match status" value="1"/>
</dbReference>
<feature type="chain" id="PRO_5043776963" description="RNase H type-1 domain-containing protein" evidence="2">
    <location>
        <begin position="22"/>
        <end position="242"/>
    </location>
</feature>
<proteinExistence type="predicted"/>
<organism evidence="4 5">
    <name type="scientific">Quercus suber</name>
    <name type="common">Cork oak</name>
    <dbReference type="NCBI Taxonomy" id="58331"/>
    <lineage>
        <taxon>Eukaryota</taxon>
        <taxon>Viridiplantae</taxon>
        <taxon>Streptophyta</taxon>
        <taxon>Embryophyta</taxon>
        <taxon>Tracheophyta</taxon>
        <taxon>Spermatophyta</taxon>
        <taxon>Magnoliopsida</taxon>
        <taxon>eudicotyledons</taxon>
        <taxon>Gunneridae</taxon>
        <taxon>Pentapetalae</taxon>
        <taxon>rosids</taxon>
        <taxon>fabids</taxon>
        <taxon>Fagales</taxon>
        <taxon>Fagaceae</taxon>
        <taxon>Quercus</taxon>
    </lineage>
</organism>
<dbReference type="InterPro" id="IPR002156">
    <property type="entry name" value="RNaseH_domain"/>
</dbReference>
<sequence length="242" mass="27051">MSPLFLSFVDLFWLALQNSRGAELFITLCWFLWTRRNKSRVKEAVMLLEKLSDLAQQYLQEFQQLHGKSAIKQPPKQTIWKSPDSSTLKTNFDDAIFEDLDAIGIGVVVQNSSGEVLAALSEIIPLPSSIVALETIAAQRAVIFLQELGLGSSIFEGDSETSILAIKSQCFHHSLVGHLIKDIMSSVSSLNYFSFSHTCRQGNGLAYALARRARFSFPILVWMESVPSSIHKHFISNFLAIK</sequence>
<dbReference type="EMBL" id="PKMF04000504">
    <property type="protein sequence ID" value="KAK7828360.1"/>
    <property type="molecule type" value="Genomic_DNA"/>
</dbReference>
<dbReference type="PANTHER" id="PTHR47074:SF48">
    <property type="entry name" value="POLYNUCLEOTIDYL TRANSFERASE, RIBONUCLEASE H-LIKE SUPERFAMILY PROTEIN"/>
    <property type="match status" value="1"/>
</dbReference>
<dbReference type="Gene3D" id="3.30.420.10">
    <property type="entry name" value="Ribonuclease H-like superfamily/Ribonuclease H"/>
    <property type="match status" value="1"/>
</dbReference>
<dbReference type="InterPro" id="IPR012337">
    <property type="entry name" value="RNaseH-like_sf"/>
</dbReference>
<keyword evidence="2" id="KW-0732">Signal</keyword>
<evidence type="ECO:0000313" key="5">
    <source>
        <dbReference type="Proteomes" id="UP000237347"/>
    </source>
</evidence>
<gene>
    <name evidence="4" type="ORF">CFP56_030324</name>
</gene>
<keyword evidence="5" id="KW-1185">Reference proteome</keyword>
<keyword evidence="1" id="KW-0175">Coiled coil</keyword>
<reference evidence="4 5" key="1">
    <citation type="journal article" date="2018" name="Sci. Data">
        <title>The draft genome sequence of cork oak.</title>
        <authorList>
            <person name="Ramos A.M."/>
            <person name="Usie A."/>
            <person name="Barbosa P."/>
            <person name="Barros P.M."/>
            <person name="Capote T."/>
            <person name="Chaves I."/>
            <person name="Simoes F."/>
            <person name="Abreu I."/>
            <person name="Carrasquinho I."/>
            <person name="Faro C."/>
            <person name="Guimaraes J.B."/>
            <person name="Mendonca D."/>
            <person name="Nobrega F."/>
            <person name="Rodrigues L."/>
            <person name="Saibo N.J.M."/>
            <person name="Varela M.C."/>
            <person name="Egas C."/>
            <person name="Matos J."/>
            <person name="Miguel C.M."/>
            <person name="Oliveira M.M."/>
            <person name="Ricardo C.P."/>
            <person name="Goncalves S."/>
        </authorList>
    </citation>
    <scope>NUCLEOTIDE SEQUENCE [LARGE SCALE GENOMIC DNA]</scope>
    <source>
        <strain evidence="5">cv. HL8</strain>
    </source>
</reference>
<dbReference type="PANTHER" id="PTHR47074">
    <property type="entry name" value="BNAC02G40300D PROTEIN"/>
    <property type="match status" value="1"/>
</dbReference>
<dbReference type="Proteomes" id="UP000237347">
    <property type="component" value="Unassembled WGS sequence"/>
</dbReference>
<evidence type="ECO:0000256" key="2">
    <source>
        <dbReference type="SAM" id="SignalP"/>
    </source>
</evidence>
<dbReference type="GO" id="GO:0003676">
    <property type="term" value="F:nucleic acid binding"/>
    <property type="evidence" value="ECO:0007669"/>
    <property type="project" value="InterPro"/>
</dbReference>
<dbReference type="SUPFAM" id="SSF53098">
    <property type="entry name" value="Ribonuclease H-like"/>
    <property type="match status" value="1"/>
</dbReference>
<dbReference type="InterPro" id="IPR044730">
    <property type="entry name" value="RNase_H-like_dom_plant"/>
</dbReference>
<feature type="coiled-coil region" evidence="1">
    <location>
        <begin position="41"/>
        <end position="68"/>
    </location>
</feature>
<evidence type="ECO:0000256" key="1">
    <source>
        <dbReference type="SAM" id="Coils"/>
    </source>
</evidence>
<evidence type="ECO:0000259" key="3">
    <source>
        <dbReference type="Pfam" id="PF13456"/>
    </source>
</evidence>
<name>A0AAW0JNM3_QUESU</name>
<protein>
    <recommendedName>
        <fullName evidence="3">RNase H type-1 domain-containing protein</fullName>
    </recommendedName>
</protein>